<keyword evidence="6" id="KW-0677">Repeat</keyword>
<dbReference type="InterPro" id="IPR013766">
    <property type="entry name" value="Thioredoxin_domain"/>
</dbReference>
<feature type="domain" description="Thioredoxin" evidence="12">
    <location>
        <begin position="14"/>
        <end position="187"/>
    </location>
</feature>
<evidence type="ECO:0000256" key="11">
    <source>
        <dbReference type="SAM" id="SignalP"/>
    </source>
</evidence>
<keyword evidence="8" id="KW-1015">Disulfide bond</keyword>
<evidence type="ECO:0000256" key="3">
    <source>
        <dbReference type="ARBA" id="ARBA00006347"/>
    </source>
</evidence>
<keyword evidence="5 11" id="KW-0732">Signal</keyword>
<name>A0A0L7LU74_OPEBR</name>
<dbReference type="Gene3D" id="3.40.30.10">
    <property type="entry name" value="Glutaredoxin"/>
    <property type="match status" value="4"/>
</dbReference>
<dbReference type="EC" id="5.3.4.1" evidence="4"/>
<evidence type="ECO:0000259" key="12">
    <source>
        <dbReference type="PROSITE" id="PS51352"/>
    </source>
</evidence>
<feature type="domain" description="Thioredoxin" evidence="12">
    <location>
        <begin position="195"/>
        <end position="354"/>
    </location>
</feature>
<dbReference type="PANTHER" id="PTHR18929">
    <property type="entry name" value="PROTEIN DISULFIDE ISOMERASE"/>
    <property type="match status" value="1"/>
</dbReference>
<evidence type="ECO:0000256" key="8">
    <source>
        <dbReference type="ARBA" id="ARBA00023157"/>
    </source>
</evidence>
<feature type="signal peptide" evidence="11">
    <location>
        <begin position="1"/>
        <end position="19"/>
    </location>
</feature>
<gene>
    <name evidence="13" type="ORF">OBRU01_00977</name>
</gene>
<evidence type="ECO:0000256" key="2">
    <source>
        <dbReference type="ARBA" id="ARBA00004319"/>
    </source>
</evidence>
<dbReference type="SUPFAM" id="SSF52833">
    <property type="entry name" value="Thioredoxin-like"/>
    <property type="match status" value="3"/>
</dbReference>
<dbReference type="EMBL" id="JTDY01000116">
    <property type="protein sequence ID" value="KOB78766.1"/>
    <property type="molecule type" value="Genomic_DNA"/>
</dbReference>
<comment type="subcellular location">
    <subcellularLocation>
        <location evidence="2">Endoplasmic reticulum lumen</location>
    </subcellularLocation>
</comment>
<protein>
    <recommendedName>
        <fullName evidence="4">protein disulfide-isomerase</fullName>
        <ecNumber evidence="4">5.3.4.1</ecNumber>
    </recommendedName>
</protein>
<evidence type="ECO:0000256" key="1">
    <source>
        <dbReference type="ARBA" id="ARBA00001182"/>
    </source>
</evidence>
<evidence type="ECO:0000256" key="7">
    <source>
        <dbReference type="ARBA" id="ARBA00022824"/>
    </source>
</evidence>
<dbReference type="InterPro" id="IPR036249">
    <property type="entry name" value="Thioredoxin-like_sf"/>
</dbReference>
<organism evidence="13 14">
    <name type="scientific">Operophtera brumata</name>
    <name type="common">Winter moth</name>
    <name type="synonym">Phalaena brumata</name>
    <dbReference type="NCBI Taxonomy" id="104452"/>
    <lineage>
        <taxon>Eukaryota</taxon>
        <taxon>Metazoa</taxon>
        <taxon>Ecdysozoa</taxon>
        <taxon>Arthropoda</taxon>
        <taxon>Hexapoda</taxon>
        <taxon>Insecta</taxon>
        <taxon>Pterygota</taxon>
        <taxon>Neoptera</taxon>
        <taxon>Endopterygota</taxon>
        <taxon>Lepidoptera</taxon>
        <taxon>Glossata</taxon>
        <taxon>Ditrysia</taxon>
        <taxon>Geometroidea</taxon>
        <taxon>Geometridae</taxon>
        <taxon>Larentiinae</taxon>
        <taxon>Operophtera</taxon>
    </lineage>
</organism>
<evidence type="ECO:0000256" key="4">
    <source>
        <dbReference type="ARBA" id="ARBA00012723"/>
    </source>
</evidence>
<sequence>MIGSLKLVLFLGLIYICRAAEEDVIELTDSDFSSAITQHDTALVMFYAPWCGHCKRIKPEYAVAAGTLKDDDNPVAMVKVDCVGTGKATCEQYSVSGYPTLKIFKKGEVSKEYNGPREARVRPQGRVPEGCRHDERGCCIRAHFCQDSVVLFRPKRLHNKFEDSSVEYKGDSLKGFIKENYVEDLLTFAKNLVDGKLEAFVKSEEVPANDGPVKVAVGRNFKELVTDSGRDALIEFYAPWCGHCQKLTPIWDELGEKLIIEELVTDSGRDALIEFYAPWCVHCQKLTPIWDELGEKLKNEDVDIVKMDATANDWPKSLYEGGRSLEDFVKYISEHSTSELKSIDRKGNAKKEEL</sequence>
<comment type="similarity">
    <text evidence="3">Belongs to the protein disulfide isomerase family.</text>
</comment>
<evidence type="ECO:0000256" key="10">
    <source>
        <dbReference type="ARBA" id="ARBA00023284"/>
    </source>
</evidence>
<evidence type="ECO:0000256" key="6">
    <source>
        <dbReference type="ARBA" id="ARBA00022737"/>
    </source>
</evidence>
<evidence type="ECO:0000313" key="14">
    <source>
        <dbReference type="Proteomes" id="UP000037510"/>
    </source>
</evidence>
<keyword evidence="9 13" id="KW-0413">Isomerase</keyword>
<evidence type="ECO:0000256" key="5">
    <source>
        <dbReference type="ARBA" id="ARBA00022729"/>
    </source>
</evidence>
<dbReference type="GO" id="GO:0003756">
    <property type="term" value="F:protein disulfide isomerase activity"/>
    <property type="evidence" value="ECO:0007669"/>
    <property type="project" value="UniProtKB-EC"/>
</dbReference>
<dbReference type="PROSITE" id="PS00194">
    <property type="entry name" value="THIOREDOXIN_1"/>
    <property type="match status" value="2"/>
</dbReference>
<accession>A0A0L7LU74</accession>
<dbReference type="Proteomes" id="UP000037510">
    <property type="component" value="Unassembled WGS sequence"/>
</dbReference>
<comment type="caution">
    <text evidence="13">The sequence shown here is derived from an EMBL/GenBank/DDBJ whole genome shotgun (WGS) entry which is preliminary data.</text>
</comment>
<comment type="catalytic activity">
    <reaction evidence="1">
        <text>Catalyzes the rearrangement of -S-S- bonds in proteins.</text>
        <dbReference type="EC" id="5.3.4.1"/>
    </reaction>
</comment>
<dbReference type="GO" id="GO:0005788">
    <property type="term" value="C:endoplasmic reticulum lumen"/>
    <property type="evidence" value="ECO:0007669"/>
    <property type="project" value="UniProtKB-SubCell"/>
</dbReference>
<dbReference type="Pfam" id="PF00085">
    <property type="entry name" value="Thioredoxin"/>
    <property type="match status" value="3"/>
</dbReference>
<dbReference type="FunFam" id="3.40.30.10:FF:000017">
    <property type="entry name" value="Protein disulfide-isomerase A4"/>
    <property type="match status" value="1"/>
</dbReference>
<keyword evidence="14" id="KW-1185">Reference proteome</keyword>
<dbReference type="GO" id="GO:0034976">
    <property type="term" value="P:response to endoplasmic reticulum stress"/>
    <property type="evidence" value="ECO:0007669"/>
    <property type="project" value="TreeGrafter"/>
</dbReference>
<keyword evidence="10" id="KW-0676">Redox-active center</keyword>
<evidence type="ECO:0000256" key="9">
    <source>
        <dbReference type="ARBA" id="ARBA00023235"/>
    </source>
</evidence>
<reference evidence="13 14" key="1">
    <citation type="journal article" date="2015" name="Genome Biol. Evol.">
        <title>The genome of winter moth (Operophtera brumata) provides a genomic perspective on sexual dimorphism and phenology.</title>
        <authorList>
            <person name="Derks M.F."/>
            <person name="Smit S."/>
            <person name="Salis L."/>
            <person name="Schijlen E."/>
            <person name="Bossers A."/>
            <person name="Mateman C."/>
            <person name="Pijl A.S."/>
            <person name="de Ridder D."/>
            <person name="Groenen M.A."/>
            <person name="Visser M.E."/>
            <person name="Megens H.J."/>
        </authorList>
    </citation>
    <scope>NUCLEOTIDE SEQUENCE [LARGE SCALE GENOMIC DNA]</scope>
    <source>
        <strain evidence="13">WM2013NL</strain>
        <tissue evidence="13">Head and thorax</tissue>
    </source>
</reference>
<proteinExistence type="inferred from homology"/>
<dbReference type="PANTHER" id="PTHR18929:SF132">
    <property type="entry name" value="PROTEIN DISULFIDE-ISOMERASE A3"/>
    <property type="match status" value="1"/>
</dbReference>
<dbReference type="InterPro" id="IPR017937">
    <property type="entry name" value="Thioredoxin_CS"/>
</dbReference>
<feature type="chain" id="PRO_5005573509" description="protein disulfide-isomerase" evidence="11">
    <location>
        <begin position="20"/>
        <end position="354"/>
    </location>
</feature>
<dbReference type="AlphaFoldDB" id="A0A0L7LU74"/>
<dbReference type="GO" id="GO:0006457">
    <property type="term" value="P:protein folding"/>
    <property type="evidence" value="ECO:0007669"/>
    <property type="project" value="TreeGrafter"/>
</dbReference>
<dbReference type="PRINTS" id="PR00421">
    <property type="entry name" value="THIOREDOXIN"/>
</dbReference>
<evidence type="ECO:0000313" key="13">
    <source>
        <dbReference type="EMBL" id="KOB78766.1"/>
    </source>
</evidence>
<dbReference type="PROSITE" id="PS51352">
    <property type="entry name" value="THIOREDOXIN_2"/>
    <property type="match status" value="2"/>
</dbReference>
<dbReference type="STRING" id="104452.A0A0L7LU74"/>
<keyword evidence="7" id="KW-0256">Endoplasmic reticulum</keyword>